<dbReference type="EMBL" id="ML986511">
    <property type="protein sequence ID" value="KAF2273311.1"/>
    <property type="molecule type" value="Genomic_DNA"/>
</dbReference>
<feature type="compositionally biased region" description="Acidic residues" evidence="4">
    <location>
        <begin position="334"/>
        <end position="356"/>
    </location>
</feature>
<feature type="compositionally biased region" description="Acidic residues" evidence="4">
    <location>
        <begin position="141"/>
        <end position="150"/>
    </location>
</feature>
<comment type="similarity">
    <text evidence="3">Belongs to the UTP5 family.</text>
</comment>
<dbReference type="InterPro" id="IPR007148">
    <property type="entry name" value="SSU_processome_Utp12"/>
</dbReference>
<dbReference type="PANTHER" id="PTHR44267:SF1">
    <property type="entry name" value="WD REPEAT-CONTAINING PROTEIN 43"/>
    <property type="match status" value="1"/>
</dbReference>
<comment type="subcellular location">
    <subcellularLocation>
        <location evidence="1">Nucleus</location>
    </subcellularLocation>
</comment>
<feature type="compositionally biased region" description="Polar residues" evidence="4">
    <location>
        <begin position="31"/>
        <end position="43"/>
    </location>
</feature>
<dbReference type="GeneID" id="54546519"/>
<sequence length="453" mass="48467">MPATVASRSRPPTKKARASNDSLPPAKKTKLAQTPSASHSTGYSALLNGTPGKKPVVAAKINGVRNSRKDKVDEATAVVGDALEEVDDVEMPDVNKSVIEISSADETSDDSGSDDEDDQEAGHVAENGLIDTNGHTEDGEAAADELEEPSLGEKLQAQEPEAVRTAVVDVEEAFGQDVDARALATNPTNRPLAPSTNSLGTVLAQALRTNDKDLLNSALRITDVDSIYATVERLPSPLVANLLQKLAEHLYKKPSRAGILMVWLQVALSAHGGYLASQPQLVKQLASLNRVLQLRGAGLQPLLQLKGRLDMLQAQLELRKRNQRRAAIDEEDEAVIYVEGEDDVSSADEDDADSELGSDVAGKVPEGSDEDETSSVDHMPTTMEMDEATEEDSGNDDLLDDEAEETDDDDGDDMSEPMSDDDIDGEDAASASEEESRPARRSTAGRAGTTRRY</sequence>
<dbReference type="GO" id="GO:0000462">
    <property type="term" value="P:maturation of SSU-rRNA from tricistronic rRNA transcript (SSU-rRNA, 5.8S rRNA, LSU-rRNA)"/>
    <property type="evidence" value="ECO:0007669"/>
    <property type="project" value="TreeGrafter"/>
</dbReference>
<evidence type="ECO:0000256" key="1">
    <source>
        <dbReference type="ARBA" id="ARBA00004123"/>
    </source>
</evidence>
<dbReference type="InterPro" id="IPR052414">
    <property type="entry name" value="U3_snoRNA-assoc_WDR"/>
</dbReference>
<evidence type="ECO:0000313" key="6">
    <source>
        <dbReference type="EMBL" id="KAF2273311.1"/>
    </source>
</evidence>
<accession>A0A6A6J9R3</accession>
<evidence type="ECO:0000313" key="7">
    <source>
        <dbReference type="Proteomes" id="UP000800097"/>
    </source>
</evidence>
<evidence type="ECO:0000256" key="4">
    <source>
        <dbReference type="SAM" id="MobiDB-lite"/>
    </source>
</evidence>
<evidence type="ECO:0000256" key="3">
    <source>
        <dbReference type="ARBA" id="ARBA00038335"/>
    </source>
</evidence>
<gene>
    <name evidence="6" type="ORF">EI97DRAFT_161018</name>
</gene>
<keyword evidence="7" id="KW-1185">Reference proteome</keyword>
<feature type="region of interest" description="Disordered" evidence="4">
    <location>
        <begin position="334"/>
        <end position="453"/>
    </location>
</feature>
<dbReference type="RefSeq" id="XP_033650850.1">
    <property type="nucleotide sequence ID" value="XM_033793344.1"/>
</dbReference>
<feature type="region of interest" description="Disordered" evidence="4">
    <location>
        <begin position="100"/>
        <end position="120"/>
    </location>
</feature>
<dbReference type="PANTHER" id="PTHR44267">
    <property type="entry name" value="WD REPEAT-CONTAINING PROTEIN 43"/>
    <property type="match status" value="1"/>
</dbReference>
<keyword evidence="2" id="KW-0539">Nucleus</keyword>
<feature type="compositionally biased region" description="Acidic residues" evidence="4">
    <location>
        <begin position="384"/>
        <end position="427"/>
    </location>
</feature>
<name>A0A6A6J9R3_WESOR</name>
<feature type="compositionally biased region" description="Low complexity" evidence="4">
    <location>
        <begin position="441"/>
        <end position="453"/>
    </location>
</feature>
<feature type="domain" description="Small-subunit processome Utp12" evidence="5">
    <location>
        <begin position="210"/>
        <end position="313"/>
    </location>
</feature>
<protein>
    <submittedName>
        <fullName evidence="6">NUC189-domain-containing protein</fullName>
    </submittedName>
</protein>
<evidence type="ECO:0000259" key="5">
    <source>
        <dbReference type="Pfam" id="PF04003"/>
    </source>
</evidence>
<feature type="region of interest" description="Disordered" evidence="4">
    <location>
        <begin position="141"/>
        <end position="160"/>
    </location>
</feature>
<dbReference type="Pfam" id="PF04003">
    <property type="entry name" value="Utp12"/>
    <property type="match status" value="1"/>
</dbReference>
<proteinExistence type="inferred from homology"/>
<evidence type="ECO:0000256" key="2">
    <source>
        <dbReference type="ARBA" id="ARBA00023242"/>
    </source>
</evidence>
<dbReference type="GO" id="GO:0005730">
    <property type="term" value="C:nucleolus"/>
    <property type="evidence" value="ECO:0007669"/>
    <property type="project" value="TreeGrafter"/>
</dbReference>
<dbReference type="Proteomes" id="UP000800097">
    <property type="component" value="Unassembled WGS sequence"/>
</dbReference>
<dbReference type="AlphaFoldDB" id="A0A6A6J9R3"/>
<dbReference type="OrthoDB" id="30195at2759"/>
<reference evidence="6" key="1">
    <citation type="journal article" date="2020" name="Stud. Mycol.">
        <title>101 Dothideomycetes genomes: a test case for predicting lifestyles and emergence of pathogens.</title>
        <authorList>
            <person name="Haridas S."/>
            <person name="Albert R."/>
            <person name="Binder M."/>
            <person name="Bloem J."/>
            <person name="Labutti K."/>
            <person name="Salamov A."/>
            <person name="Andreopoulos B."/>
            <person name="Baker S."/>
            <person name="Barry K."/>
            <person name="Bills G."/>
            <person name="Bluhm B."/>
            <person name="Cannon C."/>
            <person name="Castanera R."/>
            <person name="Culley D."/>
            <person name="Daum C."/>
            <person name="Ezra D."/>
            <person name="Gonzalez J."/>
            <person name="Henrissat B."/>
            <person name="Kuo A."/>
            <person name="Liang C."/>
            <person name="Lipzen A."/>
            <person name="Lutzoni F."/>
            <person name="Magnuson J."/>
            <person name="Mondo S."/>
            <person name="Nolan M."/>
            <person name="Ohm R."/>
            <person name="Pangilinan J."/>
            <person name="Park H.-J."/>
            <person name="Ramirez L."/>
            <person name="Alfaro M."/>
            <person name="Sun H."/>
            <person name="Tritt A."/>
            <person name="Yoshinaga Y."/>
            <person name="Zwiers L.-H."/>
            <person name="Turgeon B."/>
            <person name="Goodwin S."/>
            <person name="Spatafora J."/>
            <person name="Crous P."/>
            <person name="Grigoriev I."/>
        </authorList>
    </citation>
    <scope>NUCLEOTIDE SEQUENCE</scope>
    <source>
        <strain evidence="6">CBS 379.55</strain>
    </source>
</reference>
<feature type="compositionally biased region" description="Acidic residues" evidence="4">
    <location>
        <begin position="106"/>
        <end position="119"/>
    </location>
</feature>
<organism evidence="6 7">
    <name type="scientific">Westerdykella ornata</name>
    <dbReference type="NCBI Taxonomy" id="318751"/>
    <lineage>
        <taxon>Eukaryota</taxon>
        <taxon>Fungi</taxon>
        <taxon>Dikarya</taxon>
        <taxon>Ascomycota</taxon>
        <taxon>Pezizomycotina</taxon>
        <taxon>Dothideomycetes</taxon>
        <taxon>Pleosporomycetidae</taxon>
        <taxon>Pleosporales</taxon>
        <taxon>Sporormiaceae</taxon>
        <taxon>Westerdykella</taxon>
    </lineage>
</organism>
<feature type="region of interest" description="Disordered" evidence="4">
    <location>
        <begin position="1"/>
        <end position="55"/>
    </location>
</feature>